<dbReference type="Pfam" id="PF00295">
    <property type="entry name" value="Glyco_hydro_28"/>
    <property type="match status" value="1"/>
</dbReference>
<dbReference type="InterPro" id="IPR000743">
    <property type="entry name" value="Glyco_hydro_28"/>
</dbReference>
<dbReference type="Gene3D" id="2.160.20.10">
    <property type="entry name" value="Single-stranded right-handed beta-helix, Pectin lyase-like"/>
    <property type="match status" value="1"/>
</dbReference>
<sequence>MELHSLVTDSDITIWWDTEGVNVSEYEVSIDGNVSRTNKTHYIWDNLNADTEYNIEVKAYLSDKEMENVEEESVKESSIKESSIKVRTSKIKRKIDITKEPYNAIGDGKTMNTAVIQKAFDACGKGDQIFFPKGDYMTGALRLHSDMEIYLDEGAILHGTADFHDYLPMIKSRFEGIENMSYSSLLNAGELDHNSGPNCSNILIRGKGEIRSGGQKLGMAIIEDETHKQKEYLESLGDKIKEYETDHTIQGRVRPRLINLSNCSNVRITGVTLSDGACWNVHMIYCDDIVTDHVTINSYGVWNGDGWDPDSSTNCTLFATVFNTGDDGVAIKSGKNPEGNIVNRPSEHIRVFDCVSKMGHGICIGSEMSGGVSDVRIWDCDLSDSWCGIEIKGTKKRGAYVRDIHVSDCHTSRILMHSVLYNDDGERVSPHPPVFEDCLFERVYIQGHYTDQHDFEGGGIKESPAIELYGFDEEGYEIKNLKFKDIVIEDRKVQSIRMQHCKGISFENISFI</sequence>
<dbReference type="PANTHER" id="PTHR31339:SF9">
    <property type="entry name" value="PLASMIN AND FIBRONECTIN-BINDING PROTEIN A"/>
    <property type="match status" value="1"/>
</dbReference>
<proteinExistence type="inferred from homology"/>
<reference evidence="5 6" key="1">
    <citation type="submission" date="2016-10" db="EMBL/GenBank/DDBJ databases">
        <authorList>
            <person name="de Groot N.N."/>
        </authorList>
    </citation>
    <scope>NUCLEOTIDE SEQUENCE [LARGE SCALE GENOMIC DNA]</scope>
    <source>
        <strain evidence="5 6">AR40</strain>
    </source>
</reference>
<dbReference type="InterPro" id="IPR036116">
    <property type="entry name" value="FN3_sf"/>
</dbReference>
<dbReference type="CDD" id="cd00063">
    <property type="entry name" value="FN3"/>
    <property type="match status" value="1"/>
</dbReference>
<dbReference type="InterPro" id="IPR012334">
    <property type="entry name" value="Pectin_lyas_fold"/>
</dbReference>
<dbReference type="SUPFAM" id="SSF49265">
    <property type="entry name" value="Fibronectin type III"/>
    <property type="match status" value="1"/>
</dbReference>
<evidence type="ECO:0000256" key="2">
    <source>
        <dbReference type="ARBA" id="ARBA00022801"/>
    </source>
</evidence>
<protein>
    <submittedName>
        <fullName evidence="5">Glycosyl hydrolases family 28</fullName>
    </submittedName>
</protein>
<organism evidence="5 6">
    <name type="scientific">Butyrivibrio fibrisolvens</name>
    <dbReference type="NCBI Taxonomy" id="831"/>
    <lineage>
        <taxon>Bacteria</taxon>
        <taxon>Bacillati</taxon>
        <taxon>Bacillota</taxon>
        <taxon>Clostridia</taxon>
        <taxon>Lachnospirales</taxon>
        <taxon>Lachnospiraceae</taxon>
        <taxon>Butyrivibrio</taxon>
    </lineage>
</organism>
<evidence type="ECO:0000256" key="1">
    <source>
        <dbReference type="ARBA" id="ARBA00008834"/>
    </source>
</evidence>
<dbReference type="Proteomes" id="UP000182584">
    <property type="component" value="Unassembled WGS sequence"/>
</dbReference>
<name>A0A1H9T272_BUTFI</name>
<dbReference type="GO" id="GO:0005975">
    <property type="term" value="P:carbohydrate metabolic process"/>
    <property type="evidence" value="ECO:0007669"/>
    <property type="project" value="InterPro"/>
</dbReference>
<dbReference type="GO" id="GO:0004650">
    <property type="term" value="F:polygalacturonase activity"/>
    <property type="evidence" value="ECO:0007669"/>
    <property type="project" value="InterPro"/>
</dbReference>
<dbReference type="InterPro" id="IPR011050">
    <property type="entry name" value="Pectin_lyase_fold/virulence"/>
</dbReference>
<dbReference type="SUPFAM" id="SSF51126">
    <property type="entry name" value="Pectin lyase-like"/>
    <property type="match status" value="1"/>
</dbReference>
<dbReference type="RefSeq" id="WP_074756429.1">
    <property type="nucleotide sequence ID" value="NZ_FOGJ01000013.1"/>
</dbReference>
<keyword evidence="2 4" id="KW-0378">Hydrolase</keyword>
<dbReference type="eggNOG" id="COG5434">
    <property type="taxonomic scope" value="Bacteria"/>
</dbReference>
<dbReference type="PANTHER" id="PTHR31339">
    <property type="entry name" value="PECTIN LYASE-RELATED"/>
    <property type="match status" value="1"/>
</dbReference>
<keyword evidence="3 4" id="KW-0326">Glycosidase</keyword>
<evidence type="ECO:0000313" key="6">
    <source>
        <dbReference type="Proteomes" id="UP000182584"/>
    </source>
</evidence>
<gene>
    <name evidence="5" type="ORF">SAMN04487884_113101</name>
</gene>
<dbReference type="InterPro" id="IPR051801">
    <property type="entry name" value="GH28_Enzymes"/>
</dbReference>
<evidence type="ECO:0000256" key="4">
    <source>
        <dbReference type="RuleBase" id="RU361169"/>
    </source>
</evidence>
<dbReference type="EMBL" id="FOGJ01000013">
    <property type="protein sequence ID" value="SER91241.1"/>
    <property type="molecule type" value="Genomic_DNA"/>
</dbReference>
<dbReference type="InterPro" id="IPR003961">
    <property type="entry name" value="FN3_dom"/>
</dbReference>
<evidence type="ECO:0000256" key="3">
    <source>
        <dbReference type="ARBA" id="ARBA00023295"/>
    </source>
</evidence>
<dbReference type="AlphaFoldDB" id="A0A1H9T272"/>
<accession>A0A1H9T272</accession>
<comment type="similarity">
    <text evidence="1 4">Belongs to the glycosyl hydrolase 28 family.</text>
</comment>
<evidence type="ECO:0000313" key="5">
    <source>
        <dbReference type="EMBL" id="SER91241.1"/>
    </source>
</evidence>
<dbReference type="OrthoDB" id="9795222at2"/>